<dbReference type="GeneID" id="63782605"/>
<dbReference type="Proteomes" id="UP000193685">
    <property type="component" value="Unassembled WGS sequence"/>
</dbReference>
<dbReference type="STRING" id="56484.A0A1Y2F1N9"/>
<keyword evidence="3" id="KW-0679">Respiratory chain</keyword>
<evidence type="ECO:0000256" key="4">
    <source>
        <dbReference type="ARBA" id="ARBA00022792"/>
    </source>
</evidence>
<comment type="caution">
    <text evidence="8">The sequence shown here is derived from an EMBL/GenBank/DDBJ whole genome shotgun (WGS) entry which is preliminary data.</text>
</comment>
<evidence type="ECO:0000256" key="6">
    <source>
        <dbReference type="ARBA" id="ARBA00023128"/>
    </source>
</evidence>
<accession>A0A1Y2F1N9</accession>
<evidence type="ECO:0000313" key="9">
    <source>
        <dbReference type="Proteomes" id="UP000193685"/>
    </source>
</evidence>
<keyword evidence="5" id="KW-0249">Electron transport</keyword>
<dbReference type="RefSeq" id="XP_040723183.1">
    <property type="nucleotide sequence ID" value="XM_040866006.1"/>
</dbReference>
<dbReference type="AlphaFoldDB" id="A0A1Y2F1N9"/>
<evidence type="ECO:0000256" key="2">
    <source>
        <dbReference type="ARBA" id="ARBA00022448"/>
    </source>
</evidence>
<proteinExistence type="predicted"/>
<evidence type="ECO:0000256" key="3">
    <source>
        <dbReference type="ARBA" id="ARBA00022660"/>
    </source>
</evidence>
<dbReference type="PANTHER" id="PTHR13094:SF1">
    <property type="entry name" value="NADH DEHYDROGENASE [UBIQUINONE] 1 BETA SUBCOMPLEX SUBUNIT 10"/>
    <property type="match status" value="1"/>
</dbReference>
<keyword evidence="2" id="KW-0813">Transport</keyword>
<keyword evidence="9" id="KW-1185">Reference proteome</keyword>
<name>A0A1Y2F1N9_PROLT</name>
<dbReference type="InterPro" id="IPR039993">
    <property type="entry name" value="NDUFB10"/>
</dbReference>
<reference evidence="8 9" key="1">
    <citation type="submission" date="2016-07" db="EMBL/GenBank/DDBJ databases">
        <title>Pervasive Adenine N6-methylation of Active Genes in Fungi.</title>
        <authorList>
            <consortium name="DOE Joint Genome Institute"/>
            <person name="Mondo S.J."/>
            <person name="Dannebaum R.O."/>
            <person name="Kuo R.C."/>
            <person name="Labutti K."/>
            <person name="Haridas S."/>
            <person name="Kuo A."/>
            <person name="Salamov A."/>
            <person name="Ahrendt S.R."/>
            <person name="Lipzen A."/>
            <person name="Sullivan W."/>
            <person name="Andreopoulos W.B."/>
            <person name="Clum A."/>
            <person name="Lindquist E."/>
            <person name="Daum C."/>
            <person name="Ramamoorthy G.K."/>
            <person name="Gryganskyi A."/>
            <person name="Culley D."/>
            <person name="Magnuson J.K."/>
            <person name="James T.Y."/>
            <person name="O'Malley M.A."/>
            <person name="Stajich J.E."/>
            <person name="Spatafora J.W."/>
            <person name="Visel A."/>
            <person name="Grigoriev I.V."/>
        </authorList>
    </citation>
    <scope>NUCLEOTIDE SEQUENCE [LARGE SCALE GENOMIC DNA]</scope>
    <source>
        <strain evidence="8 9">12-1054</strain>
    </source>
</reference>
<evidence type="ECO:0000256" key="5">
    <source>
        <dbReference type="ARBA" id="ARBA00022982"/>
    </source>
</evidence>
<gene>
    <name evidence="8" type="ORF">BCR37DRAFT_122653</name>
</gene>
<evidence type="ECO:0008006" key="10">
    <source>
        <dbReference type="Google" id="ProtNLM"/>
    </source>
</evidence>
<keyword evidence="7" id="KW-0472">Membrane</keyword>
<keyword evidence="6" id="KW-0496">Mitochondrion</keyword>
<keyword evidence="4" id="KW-0999">Mitochondrion inner membrane</keyword>
<evidence type="ECO:0000256" key="7">
    <source>
        <dbReference type="ARBA" id="ARBA00023136"/>
    </source>
</evidence>
<dbReference type="PANTHER" id="PTHR13094">
    <property type="entry name" value="NADH-UBIQUINONE OXIDOREDUCTASE PDSW SUBUNIT"/>
    <property type="match status" value="1"/>
</dbReference>
<comment type="subcellular location">
    <subcellularLocation>
        <location evidence="1">Mitochondrion inner membrane</location>
        <topology evidence="1">Peripheral membrane protein</topology>
        <orientation evidence="1">Matrix side</orientation>
    </subcellularLocation>
</comment>
<sequence length="81" mass="9260">MAVSSAPASSLSSHDPSITYDTIDFNDRKQVVAARNTMIREQWIKTMEQRLVRDELARCYKSEGVNHYVTCKHLADRTCRG</sequence>
<dbReference type="GO" id="GO:0005743">
    <property type="term" value="C:mitochondrial inner membrane"/>
    <property type="evidence" value="ECO:0007669"/>
    <property type="project" value="UniProtKB-SubCell"/>
</dbReference>
<dbReference type="EMBL" id="MCFI01000019">
    <property type="protein sequence ID" value="ORY77798.1"/>
    <property type="molecule type" value="Genomic_DNA"/>
</dbReference>
<dbReference type="OrthoDB" id="10252718at2759"/>
<evidence type="ECO:0000313" key="8">
    <source>
        <dbReference type="EMBL" id="ORY77798.1"/>
    </source>
</evidence>
<protein>
    <recommendedName>
        <fullName evidence="10">NADH-ubiquinone oxidoreductase 12 kDa subunit</fullName>
    </recommendedName>
</protein>
<organism evidence="8 9">
    <name type="scientific">Protomyces lactucae-debilis</name>
    <dbReference type="NCBI Taxonomy" id="2754530"/>
    <lineage>
        <taxon>Eukaryota</taxon>
        <taxon>Fungi</taxon>
        <taxon>Dikarya</taxon>
        <taxon>Ascomycota</taxon>
        <taxon>Taphrinomycotina</taxon>
        <taxon>Taphrinomycetes</taxon>
        <taxon>Taphrinales</taxon>
        <taxon>Protomycetaceae</taxon>
        <taxon>Protomyces</taxon>
    </lineage>
</organism>
<evidence type="ECO:0000256" key="1">
    <source>
        <dbReference type="ARBA" id="ARBA00004443"/>
    </source>
</evidence>